<sequence length="169" mass="18098">METAITWDKFDKKKLLRGALTAPISNSTTAHTHTLAKKVLSTTVDVSASNNSTTCTPKTSVTISQKPHIEPRALKTESAALFTDSSAARPHSDSALSATSTYSLPPSHSHLVVNHIDAMDGLLIGCVVGDNCLVSGTPQQDELPLPPNWAIEVLRRSQYMSNSLDPSFS</sequence>
<dbReference type="STRING" id="51031.W2T5T7"/>
<evidence type="ECO:0000313" key="1">
    <source>
        <dbReference type="EMBL" id="ETN76979.1"/>
    </source>
</evidence>
<name>W2T5T7_NECAM</name>
<accession>W2T5T7</accession>
<dbReference type="KEGG" id="nai:NECAME_00505"/>
<dbReference type="Proteomes" id="UP000053676">
    <property type="component" value="Unassembled WGS sequence"/>
</dbReference>
<evidence type="ECO:0000313" key="2">
    <source>
        <dbReference type="Proteomes" id="UP000053676"/>
    </source>
</evidence>
<dbReference type="EMBL" id="KI660200">
    <property type="protein sequence ID" value="ETN76979.1"/>
    <property type="molecule type" value="Genomic_DNA"/>
</dbReference>
<gene>
    <name evidence="1" type="ORF">NECAME_00505</name>
</gene>
<proteinExistence type="predicted"/>
<dbReference type="OrthoDB" id="10446451at2759"/>
<reference evidence="2" key="1">
    <citation type="journal article" date="2014" name="Nat. Genet.">
        <title>Genome of the human hookworm Necator americanus.</title>
        <authorList>
            <person name="Tang Y.T."/>
            <person name="Gao X."/>
            <person name="Rosa B.A."/>
            <person name="Abubucker S."/>
            <person name="Hallsworth-Pepin K."/>
            <person name="Martin J."/>
            <person name="Tyagi R."/>
            <person name="Heizer E."/>
            <person name="Zhang X."/>
            <person name="Bhonagiri-Palsikar V."/>
            <person name="Minx P."/>
            <person name="Warren W.C."/>
            <person name="Wang Q."/>
            <person name="Zhan B."/>
            <person name="Hotez P.J."/>
            <person name="Sternberg P.W."/>
            <person name="Dougall A."/>
            <person name="Gaze S.T."/>
            <person name="Mulvenna J."/>
            <person name="Sotillo J."/>
            <person name="Ranganathan S."/>
            <person name="Rabelo E.M."/>
            <person name="Wilson R.K."/>
            <person name="Felgner P.L."/>
            <person name="Bethony J."/>
            <person name="Hawdon J.M."/>
            <person name="Gasser R.B."/>
            <person name="Loukas A."/>
            <person name="Mitreva M."/>
        </authorList>
    </citation>
    <scope>NUCLEOTIDE SEQUENCE [LARGE SCALE GENOMIC DNA]</scope>
</reference>
<keyword evidence="2" id="KW-1185">Reference proteome</keyword>
<protein>
    <submittedName>
        <fullName evidence="1">Uncharacterized protein</fullName>
    </submittedName>
</protein>
<organism evidence="1 2">
    <name type="scientific">Necator americanus</name>
    <name type="common">Human hookworm</name>
    <dbReference type="NCBI Taxonomy" id="51031"/>
    <lineage>
        <taxon>Eukaryota</taxon>
        <taxon>Metazoa</taxon>
        <taxon>Ecdysozoa</taxon>
        <taxon>Nematoda</taxon>
        <taxon>Chromadorea</taxon>
        <taxon>Rhabditida</taxon>
        <taxon>Rhabditina</taxon>
        <taxon>Rhabditomorpha</taxon>
        <taxon>Strongyloidea</taxon>
        <taxon>Ancylostomatidae</taxon>
        <taxon>Bunostominae</taxon>
        <taxon>Necator</taxon>
    </lineage>
</organism>
<dbReference type="AlphaFoldDB" id="W2T5T7"/>